<keyword evidence="5" id="KW-1185">Reference proteome</keyword>
<dbReference type="PANTHER" id="PTHR10545:SF29">
    <property type="entry name" value="GH14572P-RELATED"/>
    <property type="match status" value="1"/>
</dbReference>
<sequence length="165" mass="18218">MTASRGEYAWRETSPEDVADIHRLLHALAVYEKIEHEFVSTREQLHQALFGAPPLAQAMLAEVGGRPVAVCLWYRTFSSFAGKAELWIEDVFVEPEHRNKGIARAAFRLVAQRALDEGCAGIGWNVLDWNAPAIAAYRAMGAVGREEWTDQRVSGQALVALAGRG</sequence>
<dbReference type="PANTHER" id="PTHR10545">
    <property type="entry name" value="DIAMINE N-ACETYLTRANSFERASE"/>
    <property type="match status" value="1"/>
</dbReference>
<dbReference type="Pfam" id="PF00583">
    <property type="entry name" value="Acetyltransf_1"/>
    <property type="match status" value="1"/>
</dbReference>
<dbReference type="EMBL" id="JAHCDA010000003">
    <property type="protein sequence ID" value="MBS7812692.1"/>
    <property type="molecule type" value="Genomic_DNA"/>
</dbReference>
<dbReference type="CDD" id="cd04301">
    <property type="entry name" value="NAT_SF"/>
    <property type="match status" value="1"/>
</dbReference>
<name>A0ABS5QIF3_9PROT</name>
<dbReference type="SUPFAM" id="SSF55729">
    <property type="entry name" value="Acyl-CoA N-acyltransferases (Nat)"/>
    <property type="match status" value="1"/>
</dbReference>
<dbReference type="Proteomes" id="UP000766336">
    <property type="component" value="Unassembled WGS sequence"/>
</dbReference>
<dbReference type="PROSITE" id="PS51186">
    <property type="entry name" value="GNAT"/>
    <property type="match status" value="1"/>
</dbReference>
<evidence type="ECO:0000256" key="1">
    <source>
        <dbReference type="ARBA" id="ARBA00022679"/>
    </source>
</evidence>
<dbReference type="InterPro" id="IPR000182">
    <property type="entry name" value="GNAT_dom"/>
</dbReference>
<proteinExistence type="predicted"/>
<evidence type="ECO:0000313" key="5">
    <source>
        <dbReference type="Proteomes" id="UP000766336"/>
    </source>
</evidence>
<accession>A0ABS5QIF3</accession>
<dbReference type="Gene3D" id="3.40.630.30">
    <property type="match status" value="1"/>
</dbReference>
<comment type="caution">
    <text evidence="4">The sequence shown here is derived from an EMBL/GenBank/DDBJ whole genome shotgun (WGS) entry which is preliminary data.</text>
</comment>
<evidence type="ECO:0000259" key="3">
    <source>
        <dbReference type="PROSITE" id="PS51186"/>
    </source>
</evidence>
<evidence type="ECO:0000313" key="4">
    <source>
        <dbReference type="EMBL" id="MBS7812692.1"/>
    </source>
</evidence>
<protein>
    <submittedName>
        <fullName evidence="4">GNAT family N-acetyltransferase</fullName>
    </submittedName>
</protein>
<dbReference type="InterPro" id="IPR051016">
    <property type="entry name" value="Diverse_Substrate_AcTransf"/>
</dbReference>
<gene>
    <name evidence="4" type="ORF">KHU32_17205</name>
</gene>
<dbReference type="InterPro" id="IPR016181">
    <property type="entry name" value="Acyl_CoA_acyltransferase"/>
</dbReference>
<feature type="domain" description="N-acetyltransferase" evidence="3">
    <location>
        <begin position="8"/>
        <end position="165"/>
    </location>
</feature>
<keyword evidence="2" id="KW-0012">Acyltransferase</keyword>
<organism evidence="4 5">
    <name type="scientific">Roseococcus pinisoli</name>
    <dbReference type="NCBI Taxonomy" id="2835040"/>
    <lineage>
        <taxon>Bacteria</taxon>
        <taxon>Pseudomonadati</taxon>
        <taxon>Pseudomonadota</taxon>
        <taxon>Alphaproteobacteria</taxon>
        <taxon>Acetobacterales</taxon>
        <taxon>Roseomonadaceae</taxon>
        <taxon>Roseococcus</taxon>
    </lineage>
</organism>
<reference evidence="4 5" key="1">
    <citation type="submission" date="2021-05" db="EMBL/GenBank/DDBJ databases">
        <title>Roseococcus sp. XZZS9, whole genome shotgun sequencing project.</title>
        <authorList>
            <person name="Zhao G."/>
            <person name="Shen L."/>
        </authorList>
    </citation>
    <scope>NUCLEOTIDE SEQUENCE [LARGE SCALE GENOMIC DNA]</scope>
    <source>
        <strain evidence="4 5">XZZS9</strain>
    </source>
</reference>
<keyword evidence="1" id="KW-0808">Transferase</keyword>
<dbReference type="RefSeq" id="WP_213671381.1">
    <property type="nucleotide sequence ID" value="NZ_JAHCDA010000003.1"/>
</dbReference>
<evidence type="ECO:0000256" key="2">
    <source>
        <dbReference type="ARBA" id="ARBA00023315"/>
    </source>
</evidence>